<evidence type="ECO:0000256" key="1">
    <source>
        <dbReference type="ARBA" id="ARBA00022500"/>
    </source>
</evidence>
<evidence type="ECO:0000313" key="10">
    <source>
        <dbReference type="Proteomes" id="UP000199550"/>
    </source>
</evidence>
<keyword evidence="3" id="KW-0807">Transducer</keyword>
<dbReference type="PANTHER" id="PTHR43531">
    <property type="entry name" value="PROTEIN ICFG"/>
    <property type="match status" value="1"/>
</dbReference>
<sequence>MKSVKINTAIVGIVALALITMILMVAASTTLFIVNNQATKEQAAAVSLQQAMGQIDRDLLLARRSEKDFLLRADEKYVGRHSDIMNNVAANIQDVRAAAQVLEVAGADAKFDPLSEGISAYTATFAQLVLAMKTLGLDPSAGLQGELRSAVHEVEEALKTIDNAPLEVKMLMMRRHEKDFIMRRDPKYLDQLNARVAEFLDMAPLGIQSVDQRAQVTALLETYQNAFAAFVEVSLEEAELRSALSARYAAVEPVFEQINGLIQARMEAVKADAVETERTLLLAAGLAVAALIAVFAVVGVKLALSISKPLQKLAEAIGHLTEGRLDIEAVTSRITEVASISGALEVFRTNAVERNELSRQAEEAKHAAQEAREQAMQDDMVRADKEKQKAEIDRQRFVKEREKEQQITAEVAGVVAAYAKGDFTKRLSAREKDGVFATLCEGMNQIGSATEASLADVKLVLKALAEGDLTKRMPEHHEGIFQEIGRTLNQTSEVLTMIIEQIATSGHVIEGSSQAVSTAADRIARKAEVSAASLEETSAAIEELTALVKSTSSSAVEARQKAMTTQQEAQSCAKIAQSTANAMQEIEKSSGEISQIIKVIDDIAFQTNLLALNAGVEAARAGDSGRGFAVVASEVRALAQRSSDAAREINALIATSESQVKTGVEQVNNSNAALKNILVSVESVSQEISSIAEATSQQTSAISGISVVVSQLDRDVQTNAASLEETTAASMALRQEASVLATEVAKFDTGKPRIQKNVGNVVTIGKKPSEKSQKPARVAVASLGGGARDEGWDEF</sequence>
<feature type="domain" description="Methyl-accepting transducer" evidence="7">
    <location>
        <begin position="505"/>
        <end position="734"/>
    </location>
</feature>
<dbReference type="EMBL" id="FOTF01000001">
    <property type="protein sequence ID" value="SFK72451.1"/>
    <property type="molecule type" value="Genomic_DNA"/>
</dbReference>
<dbReference type="STRING" id="195913.SAMN04488004_101182"/>
<reference evidence="9 10" key="1">
    <citation type="submission" date="2016-10" db="EMBL/GenBank/DDBJ databases">
        <authorList>
            <person name="de Groot N.N."/>
        </authorList>
    </citation>
    <scope>NUCLEOTIDE SEQUENCE [LARGE SCALE GENOMIC DNA]</scope>
    <source>
        <strain evidence="9 10">DSM 16199</strain>
    </source>
</reference>
<keyword evidence="1" id="KW-0145">Chemotaxis</keyword>
<dbReference type="PROSITE" id="PS50111">
    <property type="entry name" value="CHEMOTAXIS_TRANSDUC_2"/>
    <property type="match status" value="1"/>
</dbReference>
<keyword evidence="6" id="KW-1133">Transmembrane helix</keyword>
<dbReference type="Gene3D" id="6.10.340.10">
    <property type="match status" value="1"/>
</dbReference>
<evidence type="ECO:0000256" key="3">
    <source>
        <dbReference type="PROSITE-ProRule" id="PRU00284"/>
    </source>
</evidence>
<dbReference type="Gene3D" id="1.10.287.950">
    <property type="entry name" value="Methyl-accepting chemotaxis protein"/>
    <property type="match status" value="1"/>
</dbReference>
<dbReference type="SMART" id="SM00283">
    <property type="entry name" value="MA"/>
    <property type="match status" value="1"/>
</dbReference>
<dbReference type="RefSeq" id="WP_090184243.1">
    <property type="nucleotide sequence ID" value="NZ_FOTF01000001.1"/>
</dbReference>
<dbReference type="GO" id="GO:0006935">
    <property type="term" value="P:chemotaxis"/>
    <property type="evidence" value="ECO:0007669"/>
    <property type="project" value="UniProtKB-KW"/>
</dbReference>
<dbReference type="SUPFAM" id="SSF58104">
    <property type="entry name" value="Methyl-accepting chemotaxis protein (MCP) signaling domain"/>
    <property type="match status" value="1"/>
</dbReference>
<dbReference type="OrthoDB" id="5349256at2"/>
<feature type="domain" description="HAMP" evidence="8">
    <location>
        <begin position="304"/>
        <end position="356"/>
    </location>
</feature>
<feature type="region of interest" description="Disordered" evidence="5">
    <location>
        <begin position="765"/>
        <end position="795"/>
    </location>
</feature>
<evidence type="ECO:0000259" key="7">
    <source>
        <dbReference type="PROSITE" id="PS50111"/>
    </source>
</evidence>
<dbReference type="InterPro" id="IPR003660">
    <property type="entry name" value="HAMP_dom"/>
</dbReference>
<evidence type="ECO:0000256" key="2">
    <source>
        <dbReference type="ARBA" id="ARBA00029447"/>
    </source>
</evidence>
<evidence type="ECO:0000256" key="5">
    <source>
        <dbReference type="SAM" id="MobiDB-lite"/>
    </source>
</evidence>
<dbReference type="Pfam" id="PF00015">
    <property type="entry name" value="MCPsignal"/>
    <property type="match status" value="1"/>
</dbReference>
<dbReference type="PANTHER" id="PTHR43531:SF11">
    <property type="entry name" value="METHYL-ACCEPTING CHEMOTAXIS PROTEIN 3"/>
    <property type="match status" value="1"/>
</dbReference>
<dbReference type="SMART" id="SM00304">
    <property type="entry name" value="HAMP"/>
    <property type="match status" value="2"/>
</dbReference>
<protein>
    <submittedName>
        <fullName evidence="9">Methyl-accepting chemotaxis protein</fullName>
    </submittedName>
</protein>
<dbReference type="GO" id="GO:0016020">
    <property type="term" value="C:membrane"/>
    <property type="evidence" value="ECO:0007669"/>
    <property type="project" value="InterPro"/>
</dbReference>
<gene>
    <name evidence="9" type="ORF">SAMN04488004_101182</name>
</gene>
<feature type="domain" description="HAMP" evidence="8">
    <location>
        <begin position="448"/>
        <end position="500"/>
    </location>
</feature>
<evidence type="ECO:0000313" key="9">
    <source>
        <dbReference type="EMBL" id="SFK72451.1"/>
    </source>
</evidence>
<proteinExistence type="inferred from homology"/>
<keyword evidence="6" id="KW-0812">Transmembrane</keyword>
<comment type="similarity">
    <text evidence="2">Belongs to the methyl-accepting chemotaxis (MCP) protein family.</text>
</comment>
<name>A0A1I4BWZ8_9RHOB</name>
<dbReference type="PROSITE" id="PS50885">
    <property type="entry name" value="HAMP"/>
    <property type="match status" value="2"/>
</dbReference>
<evidence type="ECO:0000259" key="8">
    <source>
        <dbReference type="PROSITE" id="PS50885"/>
    </source>
</evidence>
<dbReference type="InterPro" id="IPR032255">
    <property type="entry name" value="HBM"/>
</dbReference>
<accession>A0A1I4BWZ8</accession>
<evidence type="ECO:0000256" key="4">
    <source>
        <dbReference type="SAM" id="Coils"/>
    </source>
</evidence>
<dbReference type="Pfam" id="PF00672">
    <property type="entry name" value="HAMP"/>
    <property type="match status" value="1"/>
</dbReference>
<keyword evidence="10" id="KW-1185">Reference proteome</keyword>
<dbReference type="InterPro" id="IPR004089">
    <property type="entry name" value="MCPsignal_dom"/>
</dbReference>
<dbReference type="CDD" id="cd11386">
    <property type="entry name" value="MCP_signal"/>
    <property type="match status" value="1"/>
</dbReference>
<dbReference type="SMART" id="SM01358">
    <property type="entry name" value="HBM"/>
    <property type="match status" value="1"/>
</dbReference>
<keyword evidence="6" id="KW-0472">Membrane</keyword>
<dbReference type="InterPro" id="IPR051310">
    <property type="entry name" value="MCP_chemotaxis"/>
</dbReference>
<organism evidence="9 10">
    <name type="scientific">Loktanella salsilacus</name>
    <dbReference type="NCBI Taxonomy" id="195913"/>
    <lineage>
        <taxon>Bacteria</taxon>
        <taxon>Pseudomonadati</taxon>
        <taxon>Pseudomonadota</taxon>
        <taxon>Alphaproteobacteria</taxon>
        <taxon>Rhodobacterales</taxon>
        <taxon>Roseobacteraceae</taxon>
        <taxon>Loktanella</taxon>
    </lineage>
</organism>
<dbReference type="Proteomes" id="UP000199550">
    <property type="component" value="Unassembled WGS sequence"/>
</dbReference>
<evidence type="ECO:0000256" key="6">
    <source>
        <dbReference type="SAM" id="Phobius"/>
    </source>
</evidence>
<dbReference type="Pfam" id="PF18947">
    <property type="entry name" value="HAMP_2"/>
    <property type="match status" value="1"/>
</dbReference>
<feature type="transmembrane region" description="Helical" evidence="6">
    <location>
        <begin position="280"/>
        <end position="304"/>
    </location>
</feature>
<dbReference type="AlphaFoldDB" id="A0A1I4BWZ8"/>
<dbReference type="GO" id="GO:0007165">
    <property type="term" value="P:signal transduction"/>
    <property type="evidence" value="ECO:0007669"/>
    <property type="project" value="UniProtKB-KW"/>
</dbReference>
<keyword evidence="4" id="KW-0175">Coiled coil</keyword>
<feature type="coiled-coil region" evidence="4">
    <location>
        <begin position="354"/>
        <end position="400"/>
    </location>
</feature>